<name>A0ACC3C2H1_PYRYE</name>
<dbReference type="Proteomes" id="UP000798662">
    <property type="component" value="Chromosome 2"/>
</dbReference>
<evidence type="ECO:0000313" key="2">
    <source>
        <dbReference type="Proteomes" id="UP000798662"/>
    </source>
</evidence>
<dbReference type="EMBL" id="CM020619">
    <property type="protein sequence ID" value="KAK1863973.1"/>
    <property type="molecule type" value="Genomic_DNA"/>
</dbReference>
<protein>
    <submittedName>
        <fullName evidence="1">Uncharacterized protein</fullName>
    </submittedName>
</protein>
<comment type="caution">
    <text evidence="1">The sequence shown here is derived from an EMBL/GenBank/DDBJ whole genome shotgun (WGS) entry which is preliminary data.</text>
</comment>
<sequence length="327" mass="35498">MRDAEADKSLHQRVTATTLKVGSYAAWWAAAQAKVKLRDTAESLAVYDTDATRPLREAHLHCYAQRKRFARQFALELTGGLGRRIVNGQVVLVAWGAAVTGGGAVHLYRRARRDMYAVRICEHNTSAAFAGCNNRVVHVYPTPRSSADQRQVTNGATLEEERAQPHEAAVGAKVVEPRRRAAKCRRVTQSRRGGADRDEVKRDKARALDDGWAAERLKAIIAFVKRAAGRDGAAAWMARNRVCVSCLVPYFNRDKNAERNILKAASAQLSGGNKAPFFSGCHVRRPPVGPPPGLDYNWSKGHGQLVGTVVSGGGSHGRGVGGGCPRC</sequence>
<keyword evidence="2" id="KW-1185">Reference proteome</keyword>
<organism evidence="1 2">
    <name type="scientific">Pyropia yezoensis</name>
    <name type="common">Susabi-nori</name>
    <name type="synonym">Porphyra yezoensis</name>
    <dbReference type="NCBI Taxonomy" id="2788"/>
    <lineage>
        <taxon>Eukaryota</taxon>
        <taxon>Rhodophyta</taxon>
        <taxon>Bangiophyceae</taxon>
        <taxon>Bangiales</taxon>
        <taxon>Bangiaceae</taxon>
        <taxon>Pyropia</taxon>
    </lineage>
</organism>
<proteinExistence type="predicted"/>
<gene>
    <name evidence="1" type="ORF">I4F81_006525</name>
</gene>
<evidence type="ECO:0000313" key="1">
    <source>
        <dbReference type="EMBL" id="KAK1863973.1"/>
    </source>
</evidence>
<accession>A0ACC3C2H1</accession>
<reference evidence="1" key="1">
    <citation type="submission" date="2019-11" db="EMBL/GenBank/DDBJ databases">
        <title>Nori genome reveals adaptations in red seaweeds to the harsh intertidal environment.</title>
        <authorList>
            <person name="Wang D."/>
            <person name="Mao Y."/>
        </authorList>
    </citation>
    <scope>NUCLEOTIDE SEQUENCE</scope>
    <source>
        <tissue evidence="1">Gametophyte</tissue>
    </source>
</reference>